<dbReference type="NCBIfam" id="NF004079">
    <property type="entry name" value="PRK05584.1"/>
    <property type="match status" value="1"/>
</dbReference>
<name>A0A2T3FL47_9CLOT</name>
<protein>
    <recommendedName>
        <fullName evidence="2">adenosylhomocysteine nucleosidase</fullName>
        <ecNumber evidence="2">3.2.2.9</ecNumber>
    </recommendedName>
</protein>
<dbReference type="UniPathway" id="UPA00904">
    <property type="reaction ID" value="UER00871"/>
</dbReference>
<dbReference type="GO" id="GO:0008930">
    <property type="term" value="F:methylthioadenosine nucleosidase activity"/>
    <property type="evidence" value="ECO:0007669"/>
    <property type="project" value="InterPro"/>
</dbReference>
<comment type="pathway">
    <text evidence="1">Amino-acid biosynthesis; L-methionine biosynthesis via salvage pathway; S-methyl-5-thio-alpha-D-ribose 1-phosphate from S-methyl-5'-thioadenosine (hydrolase route): step 1/2.</text>
</comment>
<dbReference type="NCBIfam" id="TIGR01704">
    <property type="entry name" value="MTA_SAH-Nsdase"/>
    <property type="match status" value="1"/>
</dbReference>
<evidence type="ECO:0000256" key="5">
    <source>
        <dbReference type="ARBA" id="ARBA00023167"/>
    </source>
</evidence>
<organism evidence="7 8">
    <name type="scientific">Clostridium fessum</name>
    <dbReference type="NCBI Taxonomy" id="2126740"/>
    <lineage>
        <taxon>Bacteria</taxon>
        <taxon>Bacillati</taxon>
        <taxon>Bacillota</taxon>
        <taxon>Clostridia</taxon>
        <taxon>Eubacteriales</taxon>
        <taxon>Clostridiaceae</taxon>
        <taxon>Clostridium</taxon>
    </lineage>
</organism>
<evidence type="ECO:0000313" key="8">
    <source>
        <dbReference type="Proteomes" id="UP000241048"/>
    </source>
</evidence>
<dbReference type="GO" id="GO:0019284">
    <property type="term" value="P:L-methionine salvage from S-adenosylmethionine"/>
    <property type="evidence" value="ECO:0007669"/>
    <property type="project" value="TreeGrafter"/>
</dbReference>
<dbReference type="Pfam" id="PF01048">
    <property type="entry name" value="PNP_UDP_1"/>
    <property type="match status" value="1"/>
</dbReference>
<keyword evidence="5" id="KW-0486">Methionine biosynthesis</keyword>
<gene>
    <name evidence="7" type="ORF">C7U56_14125</name>
</gene>
<sequence length="232" mass="24960">MLGIIGAMDEEVAQIKEKMTDVTVTSVAGMDFYQGKLGGKDAVVVRSGIGKVNAGMCSQILADRFHISAIVNTGIAGSLRAEINIGDIVVSTDAVQHDMDASGFGYRIGQIPRVDTFAFEADEKLRELAIECNQKVNPEIQAFPGRVVSGDQFISDKAKKEWLIEQFSASCTEMEGAAIAQAAYLNGIPFLIIRAISDKADDSAGMDYAAFEAQAIKHSVNLLLEMASRYEA</sequence>
<dbReference type="PANTHER" id="PTHR46832:SF1">
    <property type="entry name" value="5'-METHYLTHIOADENOSINE_S-ADENOSYLHOMOCYSTEINE NUCLEOSIDASE"/>
    <property type="match status" value="1"/>
</dbReference>
<reference evidence="7 8" key="1">
    <citation type="submission" date="2018-03" db="EMBL/GenBank/DDBJ databases">
        <title>Lachnoclostridium SNUG30386 gen.nov., sp.nov., isolated from human faeces.</title>
        <authorList>
            <person name="Seo B."/>
            <person name="Jeon K."/>
            <person name="Ko G."/>
        </authorList>
    </citation>
    <scope>NUCLEOTIDE SEQUENCE [LARGE SCALE GENOMIC DNA]</scope>
    <source>
        <strain evidence="7 8">SNUG30386</strain>
    </source>
</reference>
<dbReference type="Proteomes" id="UP000241048">
    <property type="component" value="Unassembled WGS sequence"/>
</dbReference>
<dbReference type="EMBL" id="PYLO01000006">
    <property type="protein sequence ID" value="PST35990.1"/>
    <property type="molecule type" value="Genomic_DNA"/>
</dbReference>
<keyword evidence="4" id="KW-0378">Hydrolase</keyword>
<evidence type="ECO:0000259" key="6">
    <source>
        <dbReference type="Pfam" id="PF01048"/>
    </source>
</evidence>
<dbReference type="SUPFAM" id="SSF53167">
    <property type="entry name" value="Purine and uridine phosphorylases"/>
    <property type="match status" value="1"/>
</dbReference>
<comment type="caution">
    <text evidence="7">The sequence shown here is derived from an EMBL/GenBank/DDBJ whole genome shotgun (WGS) entry which is preliminary data.</text>
</comment>
<evidence type="ECO:0000256" key="3">
    <source>
        <dbReference type="ARBA" id="ARBA00022605"/>
    </source>
</evidence>
<dbReference type="RefSeq" id="WP_022360026.1">
    <property type="nucleotide sequence ID" value="NZ_CAUWBW010000005.1"/>
</dbReference>
<dbReference type="AlphaFoldDB" id="A0A2T3FL47"/>
<evidence type="ECO:0000313" key="7">
    <source>
        <dbReference type="EMBL" id="PST35990.1"/>
    </source>
</evidence>
<dbReference type="InterPro" id="IPR000845">
    <property type="entry name" value="Nucleoside_phosphorylase_d"/>
</dbReference>
<keyword evidence="8" id="KW-1185">Reference proteome</keyword>
<evidence type="ECO:0000256" key="4">
    <source>
        <dbReference type="ARBA" id="ARBA00022801"/>
    </source>
</evidence>
<dbReference type="GO" id="GO:0009164">
    <property type="term" value="P:nucleoside catabolic process"/>
    <property type="evidence" value="ECO:0007669"/>
    <property type="project" value="InterPro"/>
</dbReference>
<dbReference type="GO" id="GO:0008782">
    <property type="term" value="F:adenosylhomocysteine nucleosidase activity"/>
    <property type="evidence" value="ECO:0007669"/>
    <property type="project" value="UniProtKB-EC"/>
</dbReference>
<dbReference type="PANTHER" id="PTHR46832">
    <property type="entry name" value="5'-METHYLTHIOADENOSINE/S-ADENOSYLHOMOCYSTEINE NUCLEOSIDASE"/>
    <property type="match status" value="1"/>
</dbReference>
<dbReference type="EC" id="3.2.2.9" evidence="2"/>
<dbReference type="Gene3D" id="3.40.50.1580">
    <property type="entry name" value="Nucleoside phosphorylase domain"/>
    <property type="match status" value="1"/>
</dbReference>
<dbReference type="CDD" id="cd09008">
    <property type="entry name" value="MTAN"/>
    <property type="match status" value="1"/>
</dbReference>
<dbReference type="GO" id="GO:0005829">
    <property type="term" value="C:cytosol"/>
    <property type="evidence" value="ECO:0007669"/>
    <property type="project" value="TreeGrafter"/>
</dbReference>
<dbReference type="InterPro" id="IPR035994">
    <property type="entry name" value="Nucleoside_phosphorylase_sf"/>
</dbReference>
<keyword evidence="3" id="KW-0028">Amino-acid biosynthesis</keyword>
<accession>A0A2T3FL47</accession>
<dbReference type="InterPro" id="IPR010049">
    <property type="entry name" value="MTA_SAH_Nsdase"/>
</dbReference>
<feature type="domain" description="Nucleoside phosphorylase" evidence="6">
    <location>
        <begin position="2"/>
        <end position="226"/>
    </location>
</feature>
<proteinExistence type="predicted"/>
<dbReference type="GO" id="GO:0019509">
    <property type="term" value="P:L-methionine salvage from methylthioadenosine"/>
    <property type="evidence" value="ECO:0007669"/>
    <property type="project" value="UniProtKB-UniPathway"/>
</dbReference>
<evidence type="ECO:0000256" key="2">
    <source>
        <dbReference type="ARBA" id="ARBA00011974"/>
    </source>
</evidence>
<evidence type="ECO:0000256" key="1">
    <source>
        <dbReference type="ARBA" id="ARBA00004945"/>
    </source>
</evidence>